<name>A0ABQ3I0A3_9SPHI</name>
<gene>
    <name evidence="1" type="ORF">GCM10017764_20460</name>
</gene>
<accession>A0ABQ3I0A3</accession>
<protein>
    <submittedName>
        <fullName evidence="1">Uncharacterized protein</fullName>
    </submittedName>
</protein>
<reference evidence="2" key="1">
    <citation type="journal article" date="2019" name="Int. J. Syst. Evol. Microbiol.">
        <title>The Global Catalogue of Microorganisms (GCM) 10K type strain sequencing project: providing services to taxonomists for standard genome sequencing and annotation.</title>
        <authorList>
            <consortium name="The Broad Institute Genomics Platform"/>
            <consortium name="The Broad Institute Genome Sequencing Center for Infectious Disease"/>
            <person name="Wu L."/>
            <person name="Ma J."/>
        </authorList>
    </citation>
    <scope>NUCLEOTIDE SEQUENCE [LARGE SCALE GENOMIC DNA]</scope>
    <source>
        <strain evidence="2">CGMCC 1.12966</strain>
    </source>
</reference>
<evidence type="ECO:0000313" key="1">
    <source>
        <dbReference type="EMBL" id="GHE37149.1"/>
    </source>
</evidence>
<organism evidence="1 2">
    <name type="scientific">Sphingobacterium griseoflavum</name>
    <dbReference type="NCBI Taxonomy" id="1474952"/>
    <lineage>
        <taxon>Bacteria</taxon>
        <taxon>Pseudomonadati</taxon>
        <taxon>Bacteroidota</taxon>
        <taxon>Sphingobacteriia</taxon>
        <taxon>Sphingobacteriales</taxon>
        <taxon>Sphingobacteriaceae</taxon>
        <taxon>Sphingobacterium</taxon>
    </lineage>
</organism>
<keyword evidence="2" id="KW-1185">Reference proteome</keyword>
<sequence length="175" mass="20258">MRCKKDDYVYESVNRIDGAKVLVTLLPEKTSYTVGDTVSIEGTFLPKDFGMEDFSMIEDSPWVKDFMFFKVGSHDILYDVISIIQNDNFRNESFSSDYLSYSFKRSYRLERAGSFHINHGVENTWNNKDAQGNIIYSALSITILSGKRKPRGYRTDAIMYFTNNDKTFIDIEVVE</sequence>
<proteinExistence type="predicted"/>
<comment type="caution">
    <text evidence="1">The sequence shown here is derived from an EMBL/GenBank/DDBJ whole genome shotgun (WGS) entry which is preliminary data.</text>
</comment>
<dbReference type="Proteomes" id="UP000620550">
    <property type="component" value="Unassembled WGS sequence"/>
</dbReference>
<dbReference type="EMBL" id="BNAF01000007">
    <property type="protein sequence ID" value="GHE37149.1"/>
    <property type="molecule type" value="Genomic_DNA"/>
</dbReference>
<evidence type="ECO:0000313" key="2">
    <source>
        <dbReference type="Proteomes" id="UP000620550"/>
    </source>
</evidence>